<dbReference type="InParanoid" id="A0A401GF96"/>
<sequence>MFETEMRRSIAVSESDEAYDKTCFEGLDEDVLLHPWMAFDSLCWGSAIERLRASQQAGGWDTVPCAPVFSKPLPDVPVDPIGSKLLGSRQVILSCILTHLVLTSSLHDPSRAFPGTAAHPHIELDFRVASTCAKCSLGPSTFVSPFHD</sequence>
<name>A0A401GF96_9APHY</name>
<accession>A0A401GF96</accession>
<comment type="caution">
    <text evidence="1">The sequence shown here is derived from an EMBL/GenBank/DDBJ whole genome shotgun (WGS) entry which is preliminary data.</text>
</comment>
<reference evidence="1 2" key="1">
    <citation type="journal article" date="2018" name="Sci. Rep.">
        <title>Genome sequence of the cauliflower mushroom Sparassis crispa (Hanabiratake) and its association with beneficial usage.</title>
        <authorList>
            <person name="Kiyama R."/>
            <person name="Furutani Y."/>
            <person name="Kawaguchi K."/>
            <person name="Nakanishi T."/>
        </authorList>
    </citation>
    <scope>NUCLEOTIDE SEQUENCE [LARGE SCALE GENOMIC DNA]</scope>
</reference>
<dbReference type="EMBL" id="BFAD01000003">
    <property type="protein sequence ID" value="GBE80857.1"/>
    <property type="molecule type" value="Genomic_DNA"/>
</dbReference>
<dbReference type="GeneID" id="38777774"/>
<organism evidence="1 2">
    <name type="scientific">Sparassis crispa</name>
    <dbReference type="NCBI Taxonomy" id="139825"/>
    <lineage>
        <taxon>Eukaryota</taxon>
        <taxon>Fungi</taxon>
        <taxon>Dikarya</taxon>
        <taxon>Basidiomycota</taxon>
        <taxon>Agaricomycotina</taxon>
        <taxon>Agaricomycetes</taxon>
        <taxon>Polyporales</taxon>
        <taxon>Sparassidaceae</taxon>
        <taxon>Sparassis</taxon>
    </lineage>
</organism>
<dbReference type="RefSeq" id="XP_027611770.1">
    <property type="nucleotide sequence ID" value="XM_027755969.1"/>
</dbReference>
<protein>
    <submittedName>
        <fullName evidence="1">Uncharacterized protein</fullName>
    </submittedName>
</protein>
<evidence type="ECO:0000313" key="2">
    <source>
        <dbReference type="Proteomes" id="UP000287166"/>
    </source>
</evidence>
<gene>
    <name evidence="1" type="ORF">SCP_0305770</name>
</gene>
<proteinExistence type="predicted"/>
<keyword evidence="2" id="KW-1185">Reference proteome</keyword>
<dbReference type="AlphaFoldDB" id="A0A401GF96"/>
<dbReference type="OrthoDB" id="2793621at2759"/>
<dbReference type="Proteomes" id="UP000287166">
    <property type="component" value="Unassembled WGS sequence"/>
</dbReference>
<evidence type="ECO:0000313" key="1">
    <source>
        <dbReference type="EMBL" id="GBE80857.1"/>
    </source>
</evidence>